<keyword evidence="2" id="KW-1185">Reference proteome</keyword>
<comment type="caution">
    <text evidence="1">The sequence shown here is derived from an EMBL/GenBank/DDBJ whole genome shotgun (WGS) entry which is preliminary data.</text>
</comment>
<reference evidence="1 2" key="1">
    <citation type="journal article" date="2014" name="Int. J. Syst. Evol. Microbiol.">
        <title>Listeria floridensis sp. nov., Listeria aquatica sp. nov., Listeria cornellensis sp. nov., Listeria riparia sp. nov. and Listeria grandensis sp. nov., from agricultural and natural environments.</title>
        <authorList>
            <person name="den Bakker H.C."/>
            <person name="Warchocki S."/>
            <person name="Wright E.M."/>
            <person name="Allred A.F."/>
            <person name="Ahlstrom C."/>
            <person name="Manuel C.S."/>
            <person name="Stasiewicz M.J."/>
            <person name="Burrell A."/>
            <person name="Roof S."/>
            <person name="Strawn L."/>
            <person name="Fortes E.D."/>
            <person name="Nightingale K.K."/>
            <person name="Kephart D."/>
            <person name="Wiedmann M."/>
        </authorList>
    </citation>
    <scope>NUCLEOTIDE SEQUENCE [LARGE SCALE GENOMIC DNA]</scope>
    <source>
        <strain evidence="1 2">FSL S10-1187</strain>
    </source>
</reference>
<organism evidence="1 2">
    <name type="scientific">Listeria floridensis FSL S10-1187</name>
    <dbReference type="NCBI Taxonomy" id="1265817"/>
    <lineage>
        <taxon>Bacteria</taxon>
        <taxon>Bacillati</taxon>
        <taxon>Bacillota</taxon>
        <taxon>Bacilli</taxon>
        <taxon>Bacillales</taxon>
        <taxon>Listeriaceae</taxon>
        <taxon>Listeria</taxon>
    </lineage>
</organism>
<gene>
    <name evidence="1" type="ORF">MFLO_15042</name>
</gene>
<protein>
    <submittedName>
        <fullName evidence="1">Uncharacterized protein</fullName>
    </submittedName>
</protein>
<name>A0ABP3AU39_9LIST</name>
<proteinExistence type="predicted"/>
<dbReference type="RefSeq" id="WP_036098485.1">
    <property type="nucleotide sequence ID" value="NZ_AODF01000044.1"/>
</dbReference>
<dbReference type="Proteomes" id="UP000019249">
    <property type="component" value="Unassembled WGS sequence"/>
</dbReference>
<dbReference type="EMBL" id="AODF01000044">
    <property type="protein sequence ID" value="EUJ25653.1"/>
    <property type="molecule type" value="Genomic_DNA"/>
</dbReference>
<sequence>MVYAVSLQERTFPTNPLLLQKKPEVDPIEQESFFITLQDAIKREWLVRLAFFEEADVAKLELASFEDSDAFVGRGMVQELDAVPVEIDPITQEILFCDGLGQIYPIQFNDIVTIELL</sequence>
<accession>A0ABP3AU39</accession>
<evidence type="ECO:0000313" key="2">
    <source>
        <dbReference type="Proteomes" id="UP000019249"/>
    </source>
</evidence>
<evidence type="ECO:0000313" key="1">
    <source>
        <dbReference type="EMBL" id="EUJ25653.1"/>
    </source>
</evidence>